<dbReference type="AlphaFoldDB" id="A0A6A4GA83"/>
<dbReference type="PANTHER" id="PTHR48471:SF1">
    <property type="entry name" value="DDE TNP4 DOMAIN-CONTAINING PROTEIN"/>
    <property type="match status" value="1"/>
</dbReference>
<evidence type="ECO:0000313" key="5">
    <source>
        <dbReference type="Proteomes" id="UP000799118"/>
    </source>
</evidence>
<keyword evidence="2" id="KW-0479">Metal-binding</keyword>
<dbReference type="GO" id="GO:0046872">
    <property type="term" value="F:metal ion binding"/>
    <property type="evidence" value="ECO:0007669"/>
    <property type="project" value="UniProtKB-KW"/>
</dbReference>
<evidence type="ECO:0000256" key="2">
    <source>
        <dbReference type="ARBA" id="ARBA00022723"/>
    </source>
</evidence>
<comment type="cofactor">
    <cofactor evidence="1">
        <name>a divalent metal cation</name>
        <dbReference type="ChEBI" id="CHEBI:60240"/>
    </cofactor>
</comment>
<dbReference type="InterPro" id="IPR027806">
    <property type="entry name" value="HARBI1_dom"/>
</dbReference>
<feature type="domain" description="DDE Tnp4" evidence="3">
    <location>
        <begin position="13"/>
        <end position="109"/>
    </location>
</feature>
<reference evidence="4" key="1">
    <citation type="journal article" date="2019" name="Environ. Microbiol.">
        <title>Fungal ecological strategies reflected in gene transcription - a case study of two litter decomposers.</title>
        <authorList>
            <person name="Barbi F."/>
            <person name="Kohler A."/>
            <person name="Barry K."/>
            <person name="Baskaran P."/>
            <person name="Daum C."/>
            <person name="Fauchery L."/>
            <person name="Ihrmark K."/>
            <person name="Kuo A."/>
            <person name="LaButti K."/>
            <person name="Lipzen A."/>
            <person name="Morin E."/>
            <person name="Grigoriev I.V."/>
            <person name="Henrissat B."/>
            <person name="Lindahl B."/>
            <person name="Martin F."/>
        </authorList>
    </citation>
    <scope>NUCLEOTIDE SEQUENCE</scope>
    <source>
        <strain evidence="4">JB14</strain>
    </source>
</reference>
<sequence length="165" mass="19078">MLLGVGMTREVAHPIYKKLLEETPEGYYLVADTAFPRGLSQIEGRIRTSIKAGDQLPANIQERNSLLAFNNQLTSFRQTSEWGMRLIQGSFARLRVPLDINLCVRLCNYRTRTVGHNQIKTVYMSIWREGHEQERIWKEFEHIVLGNNGLMIVFIGFIWKVVLEA</sequence>
<organism evidence="4 5">
    <name type="scientific">Gymnopus androsaceus JB14</name>
    <dbReference type="NCBI Taxonomy" id="1447944"/>
    <lineage>
        <taxon>Eukaryota</taxon>
        <taxon>Fungi</taxon>
        <taxon>Dikarya</taxon>
        <taxon>Basidiomycota</taxon>
        <taxon>Agaricomycotina</taxon>
        <taxon>Agaricomycetes</taxon>
        <taxon>Agaricomycetidae</taxon>
        <taxon>Agaricales</taxon>
        <taxon>Marasmiineae</taxon>
        <taxon>Omphalotaceae</taxon>
        <taxon>Gymnopus</taxon>
    </lineage>
</organism>
<evidence type="ECO:0000256" key="1">
    <source>
        <dbReference type="ARBA" id="ARBA00001968"/>
    </source>
</evidence>
<name>A0A6A4GA83_9AGAR</name>
<keyword evidence="5" id="KW-1185">Reference proteome</keyword>
<dbReference type="PANTHER" id="PTHR48471">
    <property type="entry name" value="DDE TNP4 DOMAIN-CONTAINING PROTEIN"/>
    <property type="match status" value="1"/>
</dbReference>
<protein>
    <recommendedName>
        <fullName evidence="3">DDE Tnp4 domain-containing protein</fullName>
    </recommendedName>
</protein>
<evidence type="ECO:0000313" key="4">
    <source>
        <dbReference type="EMBL" id="KAE9382383.1"/>
    </source>
</evidence>
<dbReference type="Proteomes" id="UP000799118">
    <property type="component" value="Unassembled WGS sequence"/>
</dbReference>
<dbReference type="OrthoDB" id="78198at2759"/>
<dbReference type="Pfam" id="PF13359">
    <property type="entry name" value="DDE_Tnp_4"/>
    <property type="match status" value="1"/>
</dbReference>
<evidence type="ECO:0000259" key="3">
    <source>
        <dbReference type="Pfam" id="PF13359"/>
    </source>
</evidence>
<accession>A0A6A4GA83</accession>
<gene>
    <name evidence="4" type="ORF">BT96DRAFT_952224</name>
</gene>
<dbReference type="EMBL" id="ML771645">
    <property type="protein sequence ID" value="KAE9382383.1"/>
    <property type="molecule type" value="Genomic_DNA"/>
</dbReference>
<proteinExistence type="predicted"/>